<sequence>MNRQSSNPSQDEMPPRGSGGATTPGVGAKSRRTQVDQRLRVLIVDDNRDAADSLAMLFGLLACETRVAYDGQQGASEAVAFQPDMAVLDISMPVMDGYQLAERLRRELPEHTPMLVALTALTSECDKAEARRVGFDHHLSKPVDSASLCHLVMRAIARRQQH</sequence>
<dbReference type="GO" id="GO:0000160">
    <property type="term" value="P:phosphorelay signal transduction system"/>
    <property type="evidence" value="ECO:0007669"/>
    <property type="project" value="InterPro"/>
</dbReference>
<protein>
    <submittedName>
        <fullName evidence="3">Uncharacterized protein</fullName>
    </submittedName>
</protein>
<proteinExistence type="predicted"/>
<dbReference type="AlphaFoldDB" id="A0A2S5T1R5"/>
<gene>
    <name evidence="3" type="ORF">C1702_15070</name>
</gene>
<dbReference type="InterPro" id="IPR001789">
    <property type="entry name" value="Sig_transdc_resp-reg_receiver"/>
</dbReference>
<dbReference type="Proteomes" id="UP000239406">
    <property type="component" value="Unassembled WGS sequence"/>
</dbReference>
<dbReference type="SMART" id="SM00448">
    <property type="entry name" value="REC"/>
    <property type="match status" value="1"/>
</dbReference>
<comment type="caution">
    <text evidence="3">The sequence shown here is derived from an EMBL/GenBank/DDBJ whole genome shotgun (WGS) entry which is preliminary data.</text>
</comment>
<dbReference type="SUPFAM" id="SSF52172">
    <property type="entry name" value="CheY-like"/>
    <property type="match status" value="1"/>
</dbReference>
<accession>A0A2S5T1R5</accession>
<name>A0A2S5T1R5_9BURK</name>
<evidence type="ECO:0000313" key="4">
    <source>
        <dbReference type="Proteomes" id="UP000239406"/>
    </source>
</evidence>
<dbReference type="Gene3D" id="3.40.50.2300">
    <property type="match status" value="1"/>
</dbReference>
<reference evidence="3 4" key="1">
    <citation type="submission" date="2018-02" db="EMBL/GenBank/DDBJ databases">
        <title>Reclassifiation of [Polyangium] brachysporum DSM 7029 as Guopingzhaonella breviflexa gen. nov., sp. nov., a member of the family Comamonadaceae.</title>
        <authorList>
            <person name="Tang B."/>
        </authorList>
    </citation>
    <scope>NUCLEOTIDE SEQUENCE [LARGE SCALE GENOMIC DNA]</scope>
    <source>
        <strain evidence="3 4">DSM 15344</strain>
    </source>
</reference>
<dbReference type="PANTHER" id="PTHR44591:SF3">
    <property type="entry name" value="RESPONSE REGULATORY DOMAIN-CONTAINING PROTEIN"/>
    <property type="match status" value="1"/>
</dbReference>
<evidence type="ECO:0000256" key="2">
    <source>
        <dbReference type="SAM" id="MobiDB-lite"/>
    </source>
</evidence>
<keyword evidence="4" id="KW-1185">Reference proteome</keyword>
<dbReference type="EMBL" id="PSNY01000019">
    <property type="protein sequence ID" value="PPE68797.1"/>
    <property type="molecule type" value="Genomic_DNA"/>
</dbReference>
<evidence type="ECO:0000313" key="3">
    <source>
        <dbReference type="EMBL" id="PPE68797.1"/>
    </source>
</evidence>
<dbReference type="RefSeq" id="WP_104358541.1">
    <property type="nucleotide sequence ID" value="NZ_CP064338.1"/>
</dbReference>
<dbReference type="Pfam" id="PF00072">
    <property type="entry name" value="Response_reg"/>
    <property type="match status" value="1"/>
</dbReference>
<evidence type="ECO:0000256" key="1">
    <source>
        <dbReference type="ARBA" id="ARBA00022553"/>
    </source>
</evidence>
<dbReference type="PANTHER" id="PTHR44591">
    <property type="entry name" value="STRESS RESPONSE REGULATOR PROTEIN 1"/>
    <property type="match status" value="1"/>
</dbReference>
<dbReference type="PROSITE" id="PS50110">
    <property type="entry name" value="RESPONSE_REGULATORY"/>
    <property type="match status" value="1"/>
</dbReference>
<dbReference type="InterPro" id="IPR011006">
    <property type="entry name" value="CheY-like_superfamily"/>
</dbReference>
<dbReference type="InterPro" id="IPR050595">
    <property type="entry name" value="Bact_response_regulator"/>
</dbReference>
<feature type="region of interest" description="Disordered" evidence="2">
    <location>
        <begin position="1"/>
        <end position="33"/>
    </location>
</feature>
<organism evidence="3 4">
    <name type="scientific">Caldimonas thermodepolymerans</name>
    <dbReference type="NCBI Taxonomy" id="215580"/>
    <lineage>
        <taxon>Bacteria</taxon>
        <taxon>Pseudomonadati</taxon>
        <taxon>Pseudomonadota</taxon>
        <taxon>Betaproteobacteria</taxon>
        <taxon>Burkholderiales</taxon>
        <taxon>Sphaerotilaceae</taxon>
        <taxon>Caldimonas</taxon>
    </lineage>
</organism>
<keyword evidence="1" id="KW-0597">Phosphoprotein</keyword>
<feature type="compositionally biased region" description="Polar residues" evidence="2">
    <location>
        <begin position="1"/>
        <end position="10"/>
    </location>
</feature>